<evidence type="ECO:0000313" key="2">
    <source>
        <dbReference type="EMBL" id="SFV89785.1"/>
    </source>
</evidence>
<dbReference type="EMBL" id="FPIB01000003">
    <property type="protein sequence ID" value="SFV89785.1"/>
    <property type="molecule type" value="Genomic_DNA"/>
</dbReference>
<dbReference type="SUPFAM" id="SSF117916">
    <property type="entry name" value="Fe-S cluster assembly (FSCA) domain-like"/>
    <property type="match status" value="1"/>
</dbReference>
<dbReference type="PANTHER" id="PTHR42831">
    <property type="entry name" value="FE-S PROTEIN MATURATION AUXILIARY FACTOR YITW"/>
    <property type="match status" value="1"/>
</dbReference>
<organism evidence="2">
    <name type="scientific">hydrothermal vent metagenome</name>
    <dbReference type="NCBI Taxonomy" id="652676"/>
    <lineage>
        <taxon>unclassified sequences</taxon>
        <taxon>metagenomes</taxon>
        <taxon>ecological metagenomes</taxon>
    </lineage>
</organism>
<dbReference type="AlphaFoldDB" id="A0A1W1E758"/>
<sequence>MKDPNDIQFDDIPSNAEELAAWERKFGKGAQADTIPVGGVESRFEHVEEGCFKPEGAEADEAMKGKVIEQLKTIYDPELPVDIYNLGLVYDIDCWKNPTSKQSECKITMTLTSATCSMSEVIVNLVRSIPTRMGGELGCIDVALVFDPPWDQSKMSDEAKLAMGML</sequence>
<gene>
    <name evidence="2" type="ORF">MNB_SV-4-967</name>
</gene>
<reference evidence="2" key="1">
    <citation type="submission" date="2016-10" db="EMBL/GenBank/DDBJ databases">
        <authorList>
            <person name="de Groot N.N."/>
        </authorList>
    </citation>
    <scope>NUCLEOTIDE SEQUENCE</scope>
</reference>
<evidence type="ECO:0000259" key="1">
    <source>
        <dbReference type="Pfam" id="PF01883"/>
    </source>
</evidence>
<feature type="domain" description="MIP18 family-like" evidence="1">
    <location>
        <begin position="66"/>
        <end position="124"/>
    </location>
</feature>
<dbReference type="InterPro" id="IPR052339">
    <property type="entry name" value="Fe-S_Maturation_MIP18"/>
</dbReference>
<dbReference type="Pfam" id="PF01883">
    <property type="entry name" value="FeS_assembly_P"/>
    <property type="match status" value="1"/>
</dbReference>
<proteinExistence type="predicted"/>
<dbReference type="PANTHER" id="PTHR42831:SF1">
    <property type="entry name" value="FE-S PROTEIN MATURATION AUXILIARY FACTOR YITW"/>
    <property type="match status" value="1"/>
</dbReference>
<dbReference type="Gene3D" id="3.30.300.130">
    <property type="entry name" value="Fe-S cluster assembly (FSCA)"/>
    <property type="match status" value="1"/>
</dbReference>
<dbReference type="InterPro" id="IPR034904">
    <property type="entry name" value="FSCA_dom_sf"/>
</dbReference>
<dbReference type="InterPro" id="IPR002744">
    <property type="entry name" value="MIP18-like"/>
</dbReference>
<protein>
    <submittedName>
        <fullName evidence="2">PaaD-like protein (DUF59) involved in Fe-S cluster assembly</fullName>
    </submittedName>
</protein>
<accession>A0A1W1E758</accession>
<name>A0A1W1E758_9ZZZZ</name>